<accession>A0A1W6LAT6</accession>
<reference evidence="11 12" key="1">
    <citation type="submission" date="2016-04" db="EMBL/GenBank/DDBJ databases">
        <title>Complete genome sequence of natural rubber-degrading, novel Gram-negative bacterium, Rhizobacter gummiphilus strain NS21.</title>
        <authorList>
            <person name="Tabata M."/>
            <person name="Kasai D."/>
            <person name="Fukuda M."/>
        </authorList>
    </citation>
    <scope>NUCLEOTIDE SEQUENCE [LARGE SCALE GENOMIC DNA]</scope>
    <source>
        <strain evidence="11 12">NS21</strain>
    </source>
</reference>
<keyword evidence="5" id="KW-1003">Cell membrane</keyword>
<dbReference type="STRING" id="946333.A4W93_15980"/>
<dbReference type="GO" id="GO:0044781">
    <property type="term" value="P:bacterial-type flagellum organization"/>
    <property type="evidence" value="ECO:0007669"/>
    <property type="project" value="UniProtKB-KW"/>
</dbReference>
<sequence length="149" mass="16679">MSGATDTTRSLSTLVDLRGREVDRLAATMAEKQAVRDRYQKNLDRLERLCAGSSGDTRPGALSPMLSMNHAGYKQTVLAMVDTHRQDLALHEADMAVTQRALNTASLKREVLGQVLDEQSARIRQARDRQDQKRLDDMATQVWARGLTR</sequence>
<evidence type="ECO:0000256" key="6">
    <source>
        <dbReference type="ARBA" id="ARBA00022500"/>
    </source>
</evidence>
<evidence type="ECO:0000256" key="2">
    <source>
        <dbReference type="ARBA" id="ARBA00010004"/>
    </source>
</evidence>
<dbReference type="NCBIfam" id="TIGR02473">
    <property type="entry name" value="flagell_FliJ"/>
    <property type="match status" value="1"/>
</dbReference>
<dbReference type="GO" id="GO:0005886">
    <property type="term" value="C:plasma membrane"/>
    <property type="evidence" value="ECO:0007669"/>
    <property type="project" value="UniProtKB-SubCell"/>
</dbReference>
<dbReference type="AlphaFoldDB" id="A0A1W6LAT6"/>
<evidence type="ECO:0000313" key="11">
    <source>
        <dbReference type="EMBL" id="ARN21278.1"/>
    </source>
</evidence>
<name>A0A1W6LAT6_9BURK</name>
<evidence type="ECO:0000256" key="8">
    <source>
        <dbReference type="ARBA" id="ARBA00022927"/>
    </source>
</evidence>
<evidence type="ECO:0000256" key="5">
    <source>
        <dbReference type="ARBA" id="ARBA00022475"/>
    </source>
</evidence>
<evidence type="ECO:0000313" key="12">
    <source>
        <dbReference type="Proteomes" id="UP000193427"/>
    </source>
</evidence>
<dbReference type="GO" id="GO:0015031">
    <property type="term" value="P:protein transport"/>
    <property type="evidence" value="ECO:0007669"/>
    <property type="project" value="UniProtKB-KW"/>
</dbReference>
<dbReference type="InterPro" id="IPR012823">
    <property type="entry name" value="Flagell_FliJ"/>
</dbReference>
<keyword evidence="9" id="KW-0472">Membrane</keyword>
<keyword evidence="10" id="KW-1006">Bacterial flagellum protein export</keyword>
<dbReference type="EMBL" id="CP015118">
    <property type="protein sequence ID" value="ARN21278.1"/>
    <property type="molecule type" value="Genomic_DNA"/>
</dbReference>
<evidence type="ECO:0000256" key="10">
    <source>
        <dbReference type="ARBA" id="ARBA00023225"/>
    </source>
</evidence>
<dbReference type="GO" id="GO:0006935">
    <property type="term" value="P:chemotaxis"/>
    <property type="evidence" value="ECO:0007669"/>
    <property type="project" value="UniProtKB-KW"/>
</dbReference>
<dbReference type="Proteomes" id="UP000193427">
    <property type="component" value="Chromosome"/>
</dbReference>
<comment type="similarity">
    <text evidence="2">Belongs to the FliJ family.</text>
</comment>
<dbReference type="Pfam" id="PF02050">
    <property type="entry name" value="FliJ"/>
    <property type="match status" value="1"/>
</dbReference>
<dbReference type="OrthoDB" id="8596394at2"/>
<keyword evidence="7" id="KW-1005">Bacterial flagellum biogenesis</keyword>
<dbReference type="InterPro" id="IPR053716">
    <property type="entry name" value="Flag_assembly_chemotaxis_eff"/>
</dbReference>
<dbReference type="GO" id="GO:0009288">
    <property type="term" value="C:bacterial-type flagellum"/>
    <property type="evidence" value="ECO:0007669"/>
    <property type="project" value="InterPro"/>
</dbReference>
<protein>
    <recommendedName>
        <fullName evidence="3">Flagellar FliJ protein</fullName>
    </recommendedName>
</protein>
<gene>
    <name evidence="11" type="ORF">A4W93_15980</name>
</gene>
<evidence type="ECO:0000256" key="3">
    <source>
        <dbReference type="ARBA" id="ARBA00020392"/>
    </source>
</evidence>
<evidence type="ECO:0000256" key="1">
    <source>
        <dbReference type="ARBA" id="ARBA00004413"/>
    </source>
</evidence>
<keyword evidence="4" id="KW-0813">Transport</keyword>
<organism evidence="11 12">
    <name type="scientific">Piscinibacter gummiphilus</name>
    <dbReference type="NCBI Taxonomy" id="946333"/>
    <lineage>
        <taxon>Bacteria</taxon>
        <taxon>Pseudomonadati</taxon>
        <taxon>Pseudomonadota</taxon>
        <taxon>Betaproteobacteria</taxon>
        <taxon>Burkholderiales</taxon>
        <taxon>Sphaerotilaceae</taxon>
        <taxon>Piscinibacter</taxon>
    </lineage>
</organism>
<evidence type="ECO:0000256" key="9">
    <source>
        <dbReference type="ARBA" id="ARBA00023136"/>
    </source>
</evidence>
<keyword evidence="12" id="KW-1185">Reference proteome</keyword>
<dbReference type="KEGG" id="rgu:A4W93_15980"/>
<keyword evidence="8" id="KW-0653">Protein transport</keyword>
<evidence type="ECO:0000256" key="7">
    <source>
        <dbReference type="ARBA" id="ARBA00022795"/>
    </source>
</evidence>
<keyword evidence="6" id="KW-0145">Chemotaxis</keyword>
<evidence type="ECO:0000256" key="4">
    <source>
        <dbReference type="ARBA" id="ARBA00022448"/>
    </source>
</evidence>
<proteinExistence type="inferred from homology"/>
<dbReference type="GO" id="GO:0071973">
    <property type="term" value="P:bacterial-type flagellum-dependent cell motility"/>
    <property type="evidence" value="ECO:0007669"/>
    <property type="project" value="InterPro"/>
</dbReference>
<comment type="subcellular location">
    <subcellularLocation>
        <location evidence="1">Cell membrane</location>
        <topology evidence="1">Peripheral membrane protein</topology>
        <orientation evidence="1">Cytoplasmic side</orientation>
    </subcellularLocation>
</comment>
<dbReference type="RefSeq" id="WP_085751567.1">
    <property type="nucleotide sequence ID" value="NZ_BSPR01000004.1"/>
</dbReference>
<dbReference type="Gene3D" id="1.10.287.1700">
    <property type="match status" value="1"/>
</dbReference>